<evidence type="ECO:0000256" key="7">
    <source>
        <dbReference type="PIRSR" id="PIRSR601929-1"/>
    </source>
</evidence>
<dbReference type="GO" id="GO:0048046">
    <property type="term" value="C:apoplast"/>
    <property type="evidence" value="ECO:0007669"/>
    <property type="project" value="UniProtKB-SubCell"/>
</dbReference>
<dbReference type="Gene3D" id="2.60.120.10">
    <property type="entry name" value="Jelly Rolls"/>
    <property type="match status" value="1"/>
</dbReference>
<keyword evidence="12" id="KW-1185">Reference proteome</keyword>
<dbReference type="Proteomes" id="UP000244005">
    <property type="component" value="Unassembled WGS sequence"/>
</dbReference>
<gene>
    <name evidence="11" type="ORF">MARPO_0010s0117</name>
</gene>
<dbReference type="SUPFAM" id="SSF51182">
    <property type="entry name" value="RmlC-like cupins"/>
    <property type="match status" value="1"/>
</dbReference>
<keyword evidence="6 7" id="KW-0464">Manganese</keyword>
<feature type="signal peptide" evidence="9">
    <location>
        <begin position="1"/>
        <end position="24"/>
    </location>
</feature>
<proteinExistence type="inferred from homology"/>
<feature type="binding site" evidence="7">
    <location>
        <position position="108"/>
    </location>
    <ligand>
        <name>oxalate</name>
        <dbReference type="ChEBI" id="CHEBI:30623"/>
    </ligand>
</feature>
<keyword evidence="5 7" id="KW-0479">Metal-binding</keyword>
<dbReference type="InterPro" id="IPR006045">
    <property type="entry name" value="Cupin_1"/>
</dbReference>
<evidence type="ECO:0000313" key="12">
    <source>
        <dbReference type="Proteomes" id="UP000244005"/>
    </source>
</evidence>
<evidence type="ECO:0000313" key="11">
    <source>
        <dbReference type="EMBL" id="PTQ46725.1"/>
    </source>
</evidence>
<dbReference type="PRINTS" id="PR00325">
    <property type="entry name" value="GERMIN"/>
</dbReference>
<dbReference type="EMBL" id="KZ772682">
    <property type="protein sequence ID" value="PTQ46725.1"/>
    <property type="molecule type" value="Genomic_DNA"/>
</dbReference>
<keyword evidence="3 9" id="KW-0052">Apoplast</keyword>
<evidence type="ECO:0000256" key="4">
    <source>
        <dbReference type="ARBA" id="ARBA00022525"/>
    </source>
</evidence>
<dbReference type="OrthoDB" id="1546383at2759"/>
<evidence type="ECO:0000256" key="5">
    <source>
        <dbReference type="ARBA" id="ARBA00022723"/>
    </source>
</evidence>
<feature type="binding site" evidence="8">
    <location>
        <position position="101"/>
    </location>
    <ligand>
        <name>Mn(2+)</name>
        <dbReference type="ChEBI" id="CHEBI:29035"/>
    </ligand>
</feature>
<keyword evidence="4 9" id="KW-0964">Secreted</keyword>
<accession>A0A2R6XKT0</accession>
<evidence type="ECO:0000256" key="2">
    <source>
        <dbReference type="ARBA" id="ARBA00007456"/>
    </source>
</evidence>
<dbReference type="CDD" id="cd02241">
    <property type="entry name" value="cupin_OxOx"/>
    <property type="match status" value="1"/>
</dbReference>
<keyword evidence="9" id="KW-0732">Signal</keyword>
<dbReference type="SMART" id="SM00835">
    <property type="entry name" value="Cupin_1"/>
    <property type="match status" value="1"/>
</dbReference>
<feature type="binding site" evidence="8">
    <location>
        <position position="147"/>
    </location>
    <ligand>
        <name>Mn(2+)</name>
        <dbReference type="ChEBI" id="CHEBI:29035"/>
    </ligand>
</feature>
<evidence type="ECO:0000256" key="1">
    <source>
        <dbReference type="ARBA" id="ARBA00004271"/>
    </source>
</evidence>
<evidence type="ECO:0000259" key="10">
    <source>
        <dbReference type="SMART" id="SM00835"/>
    </source>
</evidence>
<evidence type="ECO:0000256" key="9">
    <source>
        <dbReference type="RuleBase" id="RU366015"/>
    </source>
</evidence>
<evidence type="ECO:0000256" key="3">
    <source>
        <dbReference type="ARBA" id="ARBA00022523"/>
    </source>
</evidence>
<name>A0A2R6XKT0_MARPO</name>
<dbReference type="Pfam" id="PF00190">
    <property type="entry name" value="Cupin_1"/>
    <property type="match status" value="1"/>
</dbReference>
<comment type="similarity">
    <text evidence="2 9">Belongs to the germin family.</text>
</comment>
<feature type="binding site" evidence="8">
    <location>
        <position position="103"/>
    </location>
    <ligand>
        <name>Mn(2+)</name>
        <dbReference type="ChEBI" id="CHEBI:29035"/>
    </ligand>
</feature>
<dbReference type="SMR" id="A0A2R6XKT0"/>
<dbReference type="AlphaFoldDB" id="A0A2R6XKT0"/>
<feature type="binding site" evidence="8">
    <location>
        <position position="108"/>
    </location>
    <ligand>
        <name>Mn(2+)</name>
        <dbReference type="ChEBI" id="CHEBI:29035"/>
    </ligand>
</feature>
<reference evidence="12" key="1">
    <citation type="journal article" date="2017" name="Cell">
        <title>Insights into land plant evolution garnered from the Marchantia polymorpha genome.</title>
        <authorList>
            <person name="Bowman J.L."/>
            <person name="Kohchi T."/>
            <person name="Yamato K.T."/>
            <person name="Jenkins J."/>
            <person name="Shu S."/>
            <person name="Ishizaki K."/>
            <person name="Yamaoka S."/>
            <person name="Nishihama R."/>
            <person name="Nakamura Y."/>
            <person name="Berger F."/>
            <person name="Adam C."/>
            <person name="Aki S.S."/>
            <person name="Althoff F."/>
            <person name="Araki T."/>
            <person name="Arteaga-Vazquez M.A."/>
            <person name="Balasubrmanian S."/>
            <person name="Barry K."/>
            <person name="Bauer D."/>
            <person name="Boehm C.R."/>
            <person name="Briginshaw L."/>
            <person name="Caballero-Perez J."/>
            <person name="Catarino B."/>
            <person name="Chen F."/>
            <person name="Chiyoda S."/>
            <person name="Chovatia M."/>
            <person name="Davies K.M."/>
            <person name="Delmans M."/>
            <person name="Demura T."/>
            <person name="Dierschke T."/>
            <person name="Dolan L."/>
            <person name="Dorantes-Acosta A.E."/>
            <person name="Eklund D.M."/>
            <person name="Florent S.N."/>
            <person name="Flores-Sandoval E."/>
            <person name="Fujiyama A."/>
            <person name="Fukuzawa H."/>
            <person name="Galik B."/>
            <person name="Grimanelli D."/>
            <person name="Grimwood J."/>
            <person name="Grossniklaus U."/>
            <person name="Hamada T."/>
            <person name="Haseloff J."/>
            <person name="Hetherington A.J."/>
            <person name="Higo A."/>
            <person name="Hirakawa Y."/>
            <person name="Hundley H.N."/>
            <person name="Ikeda Y."/>
            <person name="Inoue K."/>
            <person name="Inoue S.I."/>
            <person name="Ishida S."/>
            <person name="Jia Q."/>
            <person name="Kakita M."/>
            <person name="Kanazawa T."/>
            <person name="Kawai Y."/>
            <person name="Kawashima T."/>
            <person name="Kennedy M."/>
            <person name="Kinose K."/>
            <person name="Kinoshita T."/>
            <person name="Kohara Y."/>
            <person name="Koide E."/>
            <person name="Komatsu K."/>
            <person name="Kopischke S."/>
            <person name="Kubo M."/>
            <person name="Kyozuka J."/>
            <person name="Lagercrantz U."/>
            <person name="Lin S.S."/>
            <person name="Lindquist E."/>
            <person name="Lipzen A.M."/>
            <person name="Lu C.W."/>
            <person name="De Luna E."/>
            <person name="Martienssen R.A."/>
            <person name="Minamino N."/>
            <person name="Mizutani M."/>
            <person name="Mizutani M."/>
            <person name="Mochizuki N."/>
            <person name="Monte I."/>
            <person name="Mosher R."/>
            <person name="Nagasaki H."/>
            <person name="Nakagami H."/>
            <person name="Naramoto S."/>
            <person name="Nishitani K."/>
            <person name="Ohtani M."/>
            <person name="Okamoto T."/>
            <person name="Okumura M."/>
            <person name="Phillips J."/>
            <person name="Pollak B."/>
            <person name="Reinders A."/>
            <person name="Rovekamp M."/>
            <person name="Sano R."/>
            <person name="Sawa S."/>
            <person name="Schmid M.W."/>
            <person name="Shirakawa M."/>
            <person name="Solano R."/>
            <person name="Spunde A."/>
            <person name="Suetsugu N."/>
            <person name="Sugano S."/>
            <person name="Sugiyama A."/>
            <person name="Sun R."/>
            <person name="Suzuki Y."/>
            <person name="Takenaka M."/>
            <person name="Takezawa D."/>
            <person name="Tomogane H."/>
            <person name="Tsuzuki M."/>
            <person name="Ueda T."/>
            <person name="Umeda M."/>
            <person name="Ward J.M."/>
            <person name="Watanabe Y."/>
            <person name="Yazaki K."/>
            <person name="Yokoyama R."/>
            <person name="Yoshitake Y."/>
            <person name="Yotsui I."/>
            <person name="Zachgo S."/>
            <person name="Schmutz J."/>
        </authorList>
    </citation>
    <scope>NUCLEOTIDE SEQUENCE [LARGE SCALE GENOMIC DNA]</scope>
    <source>
        <strain evidence="12">Tak-1</strain>
    </source>
</reference>
<evidence type="ECO:0000256" key="6">
    <source>
        <dbReference type="ARBA" id="ARBA00023211"/>
    </source>
</evidence>
<dbReference type="InterPro" id="IPR011051">
    <property type="entry name" value="RmlC_Cupin_sf"/>
</dbReference>
<sequence>MAKVQVLASLLLAIFCLQSLQVFGSDPELTSDFKVPDGENATALDGNFFTFPGFRNFTANPSDAPLVTTMRADLSNFAALDGLGISSTLVVAPPGTVNPPHVHPRASELVFVLEGTVDIGFVDTTNTLRTQTLKEGDLFIVPRGLVHFQFNNYQTTAKFLNSFSSASPGVARLPTTLFGTGIADAVLIKSFGVTADVIDKLQEAEGAGTQPGY</sequence>
<dbReference type="InterPro" id="IPR001929">
    <property type="entry name" value="Germin"/>
</dbReference>
<feature type="chain" id="PRO_5019618425" description="Germin-like protein" evidence="9">
    <location>
        <begin position="25"/>
        <end position="213"/>
    </location>
</feature>
<dbReference type="GO" id="GO:0030145">
    <property type="term" value="F:manganese ion binding"/>
    <property type="evidence" value="ECO:0007669"/>
    <property type="project" value="UniProtKB-UniRule"/>
</dbReference>
<comment type="subcellular location">
    <subcellularLocation>
        <location evidence="1 9">Secreted</location>
        <location evidence="1 9">Extracellular space</location>
        <location evidence="1 9">Apoplast</location>
    </subcellularLocation>
</comment>
<organism evidence="11 12">
    <name type="scientific">Marchantia polymorpha</name>
    <name type="common">Common liverwort</name>
    <name type="synonym">Marchantia aquatica</name>
    <dbReference type="NCBI Taxonomy" id="3197"/>
    <lineage>
        <taxon>Eukaryota</taxon>
        <taxon>Viridiplantae</taxon>
        <taxon>Streptophyta</taxon>
        <taxon>Embryophyta</taxon>
        <taxon>Marchantiophyta</taxon>
        <taxon>Marchantiopsida</taxon>
        <taxon>Marchantiidae</taxon>
        <taxon>Marchantiales</taxon>
        <taxon>Marchantiaceae</taxon>
        <taxon>Marchantia</taxon>
    </lineage>
</organism>
<evidence type="ECO:0000256" key="8">
    <source>
        <dbReference type="PIRSR" id="PIRSR601929-2"/>
    </source>
</evidence>
<dbReference type="InterPro" id="IPR014710">
    <property type="entry name" value="RmlC-like_jellyroll"/>
</dbReference>
<protein>
    <recommendedName>
        <fullName evidence="9">Germin-like protein</fullName>
    </recommendedName>
</protein>
<dbReference type="Gramene" id="Mp5g23410.1">
    <property type="protein sequence ID" value="Mp5g23410.1.cds1"/>
    <property type="gene ID" value="Mp5g23410"/>
</dbReference>
<feature type="domain" description="Cupin type-1" evidence="10">
    <location>
        <begin position="57"/>
        <end position="199"/>
    </location>
</feature>
<feature type="binding site" evidence="7">
    <location>
        <position position="103"/>
    </location>
    <ligand>
        <name>oxalate</name>
        <dbReference type="ChEBI" id="CHEBI:30623"/>
    </ligand>
</feature>
<dbReference type="PANTHER" id="PTHR31238">
    <property type="entry name" value="GERMIN-LIKE PROTEIN SUBFAMILY 3 MEMBER 3"/>
    <property type="match status" value="1"/>
</dbReference>
<feature type="binding site" evidence="7">
    <location>
        <position position="98"/>
    </location>
    <ligand>
        <name>oxalate</name>
        <dbReference type="ChEBI" id="CHEBI:30623"/>
    </ligand>
</feature>